<name>A0A9R1X9V9_LACSA</name>
<feature type="compositionally biased region" description="Low complexity" evidence="1">
    <location>
        <begin position="1"/>
        <end position="21"/>
    </location>
</feature>
<accession>A0A9R1X9V9</accession>
<gene>
    <name evidence="2" type="ORF">LSAT_V11C500283350</name>
</gene>
<dbReference type="EMBL" id="NBSK02000005">
    <property type="protein sequence ID" value="KAJ0204414.1"/>
    <property type="molecule type" value="Genomic_DNA"/>
</dbReference>
<reference evidence="2 3" key="1">
    <citation type="journal article" date="2017" name="Nat. Commun.">
        <title>Genome assembly with in vitro proximity ligation data and whole-genome triplication in lettuce.</title>
        <authorList>
            <person name="Reyes-Chin-Wo S."/>
            <person name="Wang Z."/>
            <person name="Yang X."/>
            <person name="Kozik A."/>
            <person name="Arikit S."/>
            <person name="Song C."/>
            <person name="Xia L."/>
            <person name="Froenicke L."/>
            <person name="Lavelle D.O."/>
            <person name="Truco M.J."/>
            <person name="Xia R."/>
            <person name="Zhu S."/>
            <person name="Xu C."/>
            <person name="Xu H."/>
            <person name="Xu X."/>
            <person name="Cox K."/>
            <person name="Korf I."/>
            <person name="Meyers B.C."/>
            <person name="Michelmore R.W."/>
        </authorList>
    </citation>
    <scope>NUCLEOTIDE SEQUENCE [LARGE SCALE GENOMIC DNA]</scope>
    <source>
        <strain evidence="3">cv. Salinas</strain>
        <tissue evidence="2">Seedlings</tissue>
    </source>
</reference>
<keyword evidence="3" id="KW-1185">Reference proteome</keyword>
<feature type="region of interest" description="Disordered" evidence="1">
    <location>
        <begin position="1"/>
        <end position="58"/>
    </location>
</feature>
<proteinExistence type="predicted"/>
<evidence type="ECO:0000313" key="2">
    <source>
        <dbReference type="EMBL" id="KAJ0204414.1"/>
    </source>
</evidence>
<dbReference type="AlphaFoldDB" id="A0A9R1X9V9"/>
<protein>
    <submittedName>
        <fullName evidence="2">Uncharacterized protein</fullName>
    </submittedName>
</protein>
<organism evidence="2 3">
    <name type="scientific">Lactuca sativa</name>
    <name type="common">Garden lettuce</name>
    <dbReference type="NCBI Taxonomy" id="4236"/>
    <lineage>
        <taxon>Eukaryota</taxon>
        <taxon>Viridiplantae</taxon>
        <taxon>Streptophyta</taxon>
        <taxon>Embryophyta</taxon>
        <taxon>Tracheophyta</taxon>
        <taxon>Spermatophyta</taxon>
        <taxon>Magnoliopsida</taxon>
        <taxon>eudicotyledons</taxon>
        <taxon>Gunneridae</taxon>
        <taxon>Pentapetalae</taxon>
        <taxon>asterids</taxon>
        <taxon>campanulids</taxon>
        <taxon>Asterales</taxon>
        <taxon>Asteraceae</taxon>
        <taxon>Cichorioideae</taxon>
        <taxon>Cichorieae</taxon>
        <taxon>Lactucinae</taxon>
        <taxon>Lactuca</taxon>
    </lineage>
</organism>
<comment type="caution">
    <text evidence="2">The sequence shown here is derived from an EMBL/GenBank/DDBJ whole genome shotgun (WGS) entry which is preliminary data.</text>
</comment>
<evidence type="ECO:0000313" key="3">
    <source>
        <dbReference type="Proteomes" id="UP000235145"/>
    </source>
</evidence>
<evidence type="ECO:0000256" key="1">
    <source>
        <dbReference type="SAM" id="MobiDB-lite"/>
    </source>
</evidence>
<dbReference type="Proteomes" id="UP000235145">
    <property type="component" value="Unassembled WGS sequence"/>
</dbReference>
<sequence>MEGQSSHASTNPTATTTSSDAGLSDNEDEEDEIRVRDDSKKRKFVSSSNVRGPIDCVYKSDREKAHQSTLDKNNPIKEKLKNIAWKKFAIWAYAVSLLFNVHYKKKAFYDAHCAS</sequence>